<name>A0A5B7EKW2_PORTR</name>
<evidence type="ECO:0000313" key="2">
    <source>
        <dbReference type="EMBL" id="MPC33074.1"/>
    </source>
</evidence>
<protein>
    <submittedName>
        <fullName evidence="2">Uncharacterized protein</fullName>
    </submittedName>
</protein>
<evidence type="ECO:0000313" key="3">
    <source>
        <dbReference type="Proteomes" id="UP000324222"/>
    </source>
</evidence>
<organism evidence="2 3">
    <name type="scientific">Portunus trituberculatus</name>
    <name type="common">Swimming crab</name>
    <name type="synonym">Neptunus trituberculatus</name>
    <dbReference type="NCBI Taxonomy" id="210409"/>
    <lineage>
        <taxon>Eukaryota</taxon>
        <taxon>Metazoa</taxon>
        <taxon>Ecdysozoa</taxon>
        <taxon>Arthropoda</taxon>
        <taxon>Crustacea</taxon>
        <taxon>Multicrustacea</taxon>
        <taxon>Malacostraca</taxon>
        <taxon>Eumalacostraca</taxon>
        <taxon>Eucarida</taxon>
        <taxon>Decapoda</taxon>
        <taxon>Pleocyemata</taxon>
        <taxon>Brachyura</taxon>
        <taxon>Eubrachyura</taxon>
        <taxon>Portunoidea</taxon>
        <taxon>Portunidae</taxon>
        <taxon>Portuninae</taxon>
        <taxon>Portunus</taxon>
    </lineage>
</organism>
<reference evidence="2 3" key="1">
    <citation type="submission" date="2019-05" db="EMBL/GenBank/DDBJ databases">
        <title>Another draft genome of Portunus trituberculatus and its Hox gene families provides insights of decapod evolution.</title>
        <authorList>
            <person name="Jeong J.-H."/>
            <person name="Song I."/>
            <person name="Kim S."/>
            <person name="Choi T."/>
            <person name="Kim D."/>
            <person name="Ryu S."/>
            <person name="Kim W."/>
        </authorList>
    </citation>
    <scope>NUCLEOTIDE SEQUENCE [LARGE SCALE GENOMIC DNA]</scope>
    <source>
        <tissue evidence="2">Muscle</tissue>
    </source>
</reference>
<dbReference type="Proteomes" id="UP000324222">
    <property type="component" value="Unassembled WGS sequence"/>
</dbReference>
<evidence type="ECO:0000256" key="1">
    <source>
        <dbReference type="SAM" id="MobiDB-lite"/>
    </source>
</evidence>
<comment type="caution">
    <text evidence="2">The sequence shown here is derived from an EMBL/GenBank/DDBJ whole genome shotgun (WGS) entry which is preliminary data.</text>
</comment>
<sequence length="67" mass="7255">MTLPLARRGAQINNYHHKCKGRQAPSWSSGRVQGRVTDEALDSLSDGESGGGSRRMARLPSTQKDSS</sequence>
<accession>A0A5B7EKW2</accession>
<dbReference type="EMBL" id="VSRR010002754">
    <property type="protein sequence ID" value="MPC33074.1"/>
    <property type="molecule type" value="Genomic_DNA"/>
</dbReference>
<dbReference type="AlphaFoldDB" id="A0A5B7EKW2"/>
<keyword evidence="3" id="KW-1185">Reference proteome</keyword>
<gene>
    <name evidence="2" type="ORF">E2C01_026414</name>
</gene>
<feature type="region of interest" description="Disordered" evidence="1">
    <location>
        <begin position="1"/>
        <end position="67"/>
    </location>
</feature>
<proteinExistence type="predicted"/>